<dbReference type="STRING" id="6182.A0A4Z2DUN2"/>
<dbReference type="Proteomes" id="UP000311919">
    <property type="component" value="Unassembled WGS sequence"/>
</dbReference>
<dbReference type="EMBL" id="SKCS01000032">
    <property type="protein sequence ID" value="TNN20167.1"/>
    <property type="molecule type" value="Genomic_DNA"/>
</dbReference>
<sequence>MGKKVVHDIAPYFFIHNSSPPINLHPQHLAIIFKWGRRLCTTLPPIFSSTTHHRQSTYTHNISPSSLYGEEGCARHSPLFFHAQLITANQLTPTTSRHHLYMGKKVVHDIPPIFSCTTHHRQSTYTHNISPSSLYGEEGCARHSPYFFMHNSSPPINLHPQHLAIIFIWGRRLCTTLPPIFSCTTHHRQSTYTHNISPSSLYGEEGCARHCPLFFHAQLITANQLTPTTSRHHLYMGKKVVHDIAPYFFMHNSSPPINLHPQHLAIIFIWGRRLCTTFPLFFHAQLITANQLTPTTSRHHLYMGKKVVHDIAPYFFMHNSSPPINLHPQHLAIIFIWGRRLCTTLPPIFSCTTHHRQSTYTHNISPSSLYGEEGCARHCPLFFHAQLITANQLTPTTSRHHLYMGKKVVHDIPPIFSCTTHHRQSTYTHNISPSSLYGEEGCARHSPYFFMHNSSPPINLHPQHLAIIFIWGRRLCTTLPPIFSCTTHHRQSTYTHNISPSSLYGEEGCARHCPLFFHAQLITANQLTPTTYRHHLYMGKKVVHDIAPYFFIHNSSPPINLHPQHIAIIFIWGRRLCTTLPPIFSCTTHHRQSTYTHNISPSSLYGEEGCARHCPLFFHPQLITANQLTPTTYRHHLYMGKKVVHDIAPYFFMHNSSPPINLHPQHLAIIFIWGRRLCTTLPPIFSCTTHHRQSTYTHNISPSSLYGEEGCARHCPLFFHAQLITANQLTPTTSRHHLYMGKKVVHDIPPIFSCTTHHRQSTYTHNISPSSLYGEEGCARHCPLFFHAQLITANQLTPTTSRHHLYMGKKVVHDIAPYFFIHNSSPPINLHPQHIAIIFIWGRRLCTTLPPIFSSTTHHRQSTYTHNISPSSLYGEEGCARHSPYFFMHNSSPPINLHPQHLAIIFIWGRRLCTTFPLFFHAQLITANQLTPTTSRHHLYMGKKVVHDIPPIFSCTTHHRQSTYTHNISPSSLYGEEGCARHSPYFFMHNSSPPINLHPQHLAIIFIWGRRLCTTLPPIFSCTTHHRQSTYTHNISPSSLYGEEGCARHSPYFFMHNSSPPINLHPQHIAIIFIWGRRLCTTLPPIFSSTTHHRQSTYTHNISPSSLYGEEGCARHCPLFFHPQLITANQLTPTTYRHHLYMGKKVVHDIAPYFFMHNSSPPINLHPQHLAIIFKWGRRLCTTLPPIFSCTTHHRQSTYTHNISPSSLYGEEGCARHCPLFFHPQLITANQLTPTTYRHHLYMGKKVVHDIAPYFFMHNSSPPINLHPQHLAIIFIWGRRLCTTLPPIFSCTTHHRQSTYTHNISPSSLYGEEGCARHCPLFFHAQLITANQLTPTTSRHHLYMGKKVVHDIPPIFSCTTHHRQSTYTHNISPSSLYGEEGCARHCPLFFHAQLITANQLTPTTSRHHLYMGKKVVHDIAPYFFMHNSSPPINLHPQHLAIIFKWGRRLCTTLPPIFSCTTHHRQSTYTHNISPSSLNGEEGCARHCPLFFHAQLITANQLTPTTSRHHLYMGKKVVHDIAPYFFMHNSSPPINLHPQHLAIIFIWGRRLCTTLPPIFSCTTHHRQSTYTHNISPSSLNGEEGCARHCPLFFHAQLITANQLTPTTSRHHLYMGKKVVHDIPPIFSCTTHHRQSTYTHNISPSSLYGEEGCARHSPYFFMHNSSPPINLHPQHLAIIFIWGR</sequence>
<reference evidence="1 2" key="1">
    <citation type="submission" date="2019-03" db="EMBL/GenBank/DDBJ databases">
        <title>An improved genome assembly of the fluke Schistosoma japonicum.</title>
        <authorList>
            <person name="Hu W."/>
            <person name="Luo F."/>
            <person name="Yin M."/>
            <person name="Mo X."/>
            <person name="Sun C."/>
            <person name="Wu Q."/>
            <person name="Zhu B."/>
            <person name="Xiang M."/>
            <person name="Wang J."/>
            <person name="Wang Y."/>
            <person name="Zhang T."/>
            <person name="Xu B."/>
            <person name="Zheng H."/>
            <person name="Feng Z."/>
        </authorList>
    </citation>
    <scope>NUCLEOTIDE SEQUENCE [LARGE SCALE GENOMIC DNA]</scope>
    <source>
        <strain evidence="1">HuSjv2</strain>
        <tissue evidence="1">Worms</tissue>
    </source>
</reference>
<gene>
    <name evidence="1" type="ORF">EWB00_004871</name>
</gene>
<proteinExistence type="predicted"/>
<organism evidence="1 2">
    <name type="scientific">Schistosoma japonicum</name>
    <name type="common">Blood fluke</name>
    <dbReference type="NCBI Taxonomy" id="6182"/>
    <lineage>
        <taxon>Eukaryota</taxon>
        <taxon>Metazoa</taxon>
        <taxon>Spiralia</taxon>
        <taxon>Lophotrochozoa</taxon>
        <taxon>Platyhelminthes</taxon>
        <taxon>Trematoda</taxon>
        <taxon>Digenea</taxon>
        <taxon>Strigeidida</taxon>
        <taxon>Schistosomatoidea</taxon>
        <taxon>Schistosomatidae</taxon>
        <taxon>Schistosoma</taxon>
    </lineage>
</organism>
<evidence type="ECO:0000313" key="1">
    <source>
        <dbReference type="EMBL" id="TNN20167.1"/>
    </source>
</evidence>
<evidence type="ECO:0000313" key="2">
    <source>
        <dbReference type="Proteomes" id="UP000311919"/>
    </source>
</evidence>
<feature type="non-terminal residue" evidence="1">
    <location>
        <position position="1682"/>
    </location>
</feature>
<keyword evidence="2" id="KW-1185">Reference proteome</keyword>
<comment type="caution">
    <text evidence="1">The sequence shown here is derived from an EMBL/GenBank/DDBJ whole genome shotgun (WGS) entry which is preliminary data.</text>
</comment>
<accession>A0A4Z2DUN2</accession>
<name>A0A4Z2DUN2_SCHJA</name>
<protein>
    <submittedName>
        <fullName evidence="1">Uncharacterized protein</fullName>
    </submittedName>
</protein>